<evidence type="ECO:0000256" key="4">
    <source>
        <dbReference type="ARBA" id="ARBA00022982"/>
    </source>
</evidence>
<keyword evidence="5 6" id="KW-0408">Iron</keyword>
<feature type="region of interest" description="Disordered" evidence="7">
    <location>
        <begin position="133"/>
        <end position="155"/>
    </location>
</feature>
<dbReference type="GO" id="GO:0046872">
    <property type="term" value="F:metal ion binding"/>
    <property type="evidence" value="ECO:0007669"/>
    <property type="project" value="UniProtKB-KW"/>
</dbReference>
<feature type="compositionally biased region" description="Acidic residues" evidence="7">
    <location>
        <begin position="143"/>
        <end position="155"/>
    </location>
</feature>
<dbReference type="Gene3D" id="1.10.760.10">
    <property type="entry name" value="Cytochrome c-like domain"/>
    <property type="match status" value="1"/>
</dbReference>
<dbReference type="AlphaFoldDB" id="A0A934SIN4"/>
<dbReference type="InterPro" id="IPR002327">
    <property type="entry name" value="Cyt_c_1A/1B"/>
</dbReference>
<gene>
    <name evidence="10" type="ORF">JJJ17_19905</name>
</gene>
<feature type="domain" description="Cytochrome c" evidence="9">
    <location>
        <begin position="26"/>
        <end position="129"/>
    </location>
</feature>
<evidence type="ECO:0000256" key="7">
    <source>
        <dbReference type="SAM" id="MobiDB-lite"/>
    </source>
</evidence>
<comment type="caution">
    <text evidence="10">The sequence shown here is derived from an EMBL/GenBank/DDBJ whole genome shotgun (WGS) entry which is preliminary data.</text>
</comment>
<sequence length="155" mass="16358">MMSSTFYGSLAVTLVTALAAPAWAEGDVANGEKVFRKCAACHTVEADGPARVGPNLHDVVGRVTGSFEGYAYSEVMTTMGAEGHVWTPEELDKYLENPRQFAPGTKMAFVGLRKPEERADVIAYLISLNPAGAEAAEPAAPEAEAEAEAEAEPAN</sequence>
<dbReference type="SUPFAM" id="SSF46626">
    <property type="entry name" value="Cytochrome c"/>
    <property type="match status" value="1"/>
</dbReference>
<proteinExistence type="predicted"/>
<keyword evidence="3 6" id="KW-0479">Metal-binding</keyword>
<name>A0A934SIN4_9RHOB</name>
<evidence type="ECO:0000259" key="9">
    <source>
        <dbReference type="PROSITE" id="PS51007"/>
    </source>
</evidence>
<dbReference type="GO" id="GO:0009055">
    <property type="term" value="F:electron transfer activity"/>
    <property type="evidence" value="ECO:0007669"/>
    <property type="project" value="InterPro"/>
</dbReference>
<feature type="compositionally biased region" description="Low complexity" evidence="7">
    <location>
        <begin position="133"/>
        <end position="142"/>
    </location>
</feature>
<evidence type="ECO:0000256" key="8">
    <source>
        <dbReference type="SAM" id="SignalP"/>
    </source>
</evidence>
<evidence type="ECO:0000256" key="6">
    <source>
        <dbReference type="PROSITE-ProRule" id="PRU00433"/>
    </source>
</evidence>
<evidence type="ECO:0000256" key="5">
    <source>
        <dbReference type="ARBA" id="ARBA00023004"/>
    </source>
</evidence>
<dbReference type="InterPro" id="IPR009056">
    <property type="entry name" value="Cyt_c-like_dom"/>
</dbReference>
<evidence type="ECO:0000313" key="11">
    <source>
        <dbReference type="Proteomes" id="UP000640485"/>
    </source>
</evidence>
<keyword evidence="8" id="KW-0732">Signal</keyword>
<dbReference type="PRINTS" id="PR00604">
    <property type="entry name" value="CYTCHRMECIAB"/>
</dbReference>
<dbReference type="EMBL" id="JAEPRQ010000015">
    <property type="protein sequence ID" value="MBK4218199.1"/>
    <property type="molecule type" value="Genomic_DNA"/>
</dbReference>
<evidence type="ECO:0000313" key="10">
    <source>
        <dbReference type="EMBL" id="MBK4218199.1"/>
    </source>
</evidence>
<dbReference type="Pfam" id="PF00034">
    <property type="entry name" value="Cytochrom_C"/>
    <property type="match status" value="1"/>
</dbReference>
<keyword evidence="4" id="KW-0249">Electron transport</keyword>
<feature type="chain" id="PRO_5037872048" evidence="8">
    <location>
        <begin position="25"/>
        <end position="155"/>
    </location>
</feature>
<dbReference type="InterPro" id="IPR036909">
    <property type="entry name" value="Cyt_c-like_dom_sf"/>
</dbReference>
<keyword evidence="2 6" id="KW-0349">Heme</keyword>
<dbReference type="PANTHER" id="PTHR11961">
    <property type="entry name" value="CYTOCHROME C"/>
    <property type="match status" value="1"/>
</dbReference>
<dbReference type="PROSITE" id="PS51007">
    <property type="entry name" value="CYTC"/>
    <property type="match status" value="1"/>
</dbReference>
<protein>
    <submittedName>
        <fullName evidence="10">Cytochrome c family protein</fullName>
    </submittedName>
</protein>
<evidence type="ECO:0000256" key="2">
    <source>
        <dbReference type="ARBA" id="ARBA00022617"/>
    </source>
</evidence>
<dbReference type="Proteomes" id="UP000640485">
    <property type="component" value="Unassembled WGS sequence"/>
</dbReference>
<keyword evidence="11" id="KW-1185">Reference proteome</keyword>
<reference evidence="10" key="1">
    <citation type="submission" date="2021-01" db="EMBL/GenBank/DDBJ databases">
        <title>Paracoccus amoyensis sp. nov., isolated from the surface seawater along the coast of Xiamen Island, China.</title>
        <authorList>
            <person name="Lyu L."/>
        </authorList>
    </citation>
    <scope>NUCLEOTIDE SEQUENCE</scope>
    <source>
        <strain evidence="10">MJ17</strain>
    </source>
</reference>
<accession>A0A934SIN4</accession>
<evidence type="ECO:0000256" key="3">
    <source>
        <dbReference type="ARBA" id="ARBA00022723"/>
    </source>
</evidence>
<feature type="signal peptide" evidence="8">
    <location>
        <begin position="1"/>
        <end position="24"/>
    </location>
</feature>
<evidence type="ECO:0000256" key="1">
    <source>
        <dbReference type="ARBA" id="ARBA00022448"/>
    </source>
</evidence>
<dbReference type="GO" id="GO:0020037">
    <property type="term" value="F:heme binding"/>
    <property type="evidence" value="ECO:0007669"/>
    <property type="project" value="InterPro"/>
</dbReference>
<organism evidence="10 11">
    <name type="scientific">Paracoccus caeni</name>
    <dbReference type="NCBI Taxonomy" id="657651"/>
    <lineage>
        <taxon>Bacteria</taxon>
        <taxon>Pseudomonadati</taxon>
        <taxon>Pseudomonadota</taxon>
        <taxon>Alphaproteobacteria</taxon>
        <taxon>Rhodobacterales</taxon>
        <taxon>Paracoccaceae</taxon>
        <taxon>Paracoccus</taxon>
    </lineage>
</organism>
<keyword evidence="1" id="KW-0813">Transport</keyword>
<dbReference type="RefSeq" id="WP_200689609.1">
    <property type="nucleotide sequence ID" value="NZ_JAEPRQ010000015.1"/>
</dbReference>